<keyword evidence="10" id="KW-1185">Reference proteome</keyword>
<evidence type="ECO:0000256" key="4">
    <source>
        <dbReference type="ARBA" id="ARBA00022801"/>
    </source>
</evidence>
<evidence type="ECO:0000256" key="5">
    <source>
        <dbReference type="ARBA" id="ARBA00022989"/>
    </source>
</evidence>
<dbReference type="SUPFAM" id="SSF48317">
    <property type="entry name" value="Acid phosphatase/Vanadium-dependent haloperoxidase"/>
    <property type="match status" value="1"/>
</dbReference>
<evidence type="ECO:0000256" key="3">
    <source>
        <dbReference type="ARBA" id="ARBA00022692"/>
    </source>
</evidence>
<dbReference type="Proteomes" id="UP000244450">
    <property type="component" value="Unassembled WGS sequence"/>
</dbReference>
<evidence type="ECO:0000313" key="10">
    <source>
        <dbReference type="Proteomes" id="UP000244450"/>
    </source>
</evidence>
<comment type="subcellular location">
    <subcellularLocation>
        <location evidence="1">Cell membrane</location>
        <topology evidence="1">Multi-pass membrane protein</topology>
    </subcellularLocation>
</comment>
<evidence type="ECO:0000256" key="7">
    <source>
        <dbReference type="SAM" id="Phobius"/>
    </source>
</evidence>
<reference evidence="9 10" key="1">
    <citation type="submission" date="2018-04" db="EMBL/GenBank/DDBJ databases">
        <title>Chitinophaga fuyangensis sp. nov., isolated from soil in a chemical factory.</title>
        <authorList>
            <person name="Chen K."/>
        </authorList>
    </citation>
    <scope>NUCLEOTIDE SEQUENCE [LARGE SCALE GENOMIC DNA]</scope>
    <source>
        <strain evidence="9 10">LY-1</strain>
    </source>
</reference>
<dbReference type="InterPro" id="IPR000326">
    <property type="entry name" value="PAP2/HPO"/>
</dbReference>
<feature type="domain" description="Phosphatidic acid phosphatase type 2/haloperoxidase" evidence="8">
    <location>
        <begin position="82"/>
        <end position="196"/>
    </location>
</feature>
<dbReference type="EMBL" id="QCYK01000001">
    <property type="protein sequence ID" value="PUZ27954.1"/>
    <property type="molecule type" value="Genomic_DNA"/>
</dbReference>
<feature type="transmembrane region" description="Helical" evidence="7">
    <location>
        <begin position="157"/>
        <end position="175"/>
    </location>
</feature>
<feature type="transmembrane region" description="Helical" evidence="7">
    <location>
        <begin position="12"/>
        <end position="33"/>
    </location>
</feature>
<comment type="caution">
    <text evidence="9">The sequence shown here is derived from an EMBL/GenBank/DDBJ whole genome shotgun (WGS) entry which is preliminary data.</text>
</comment>
<gene>
    <name evidence="9" type="ORF">DCC81_00230</name>
</gene>
<accession>A0A2T7BJV4</accession>
<dbReference type="AlphaFoldDB" id="A0A2T7BJV4"/>
<protein>
    <recommendedName>
        <fullName evidence="8">Phosphatidic acid phosphatase type 2/haloperoxidase domain-containing protein</fullName>
    </recommendedName>
</protein>
<evidence type="ECO:0000256" key="1">
    <source>
        <dbReference type="ARBA" id="ARBA00004651"/>
    </source>
</evidence>
<dbReference type="Pfam" id="PF01569">
    <property type="entry name" value="PAP2"/>
    <property type="match status" value="1"/>
</dbReference>
<keyword evidence="6 7" id="KW-0472">Membrane</keyword>
<keyword evidence="2" id="KW-1003">Cell membrane</keyword>
<keyword evidence="3 7" id="KW-0812">Transmembrane</keyword>
<dbReference type="SMART" id="SM00014">
    <property type="entry name" value="acidPPc"/>
    <property type="match status" value="1"/>
</dbReference>
<organism evidence="9 10">
    <name type="scientific">Chitinophaga parva</name>
    <dbReference type="NCBI Taxonomy" id="2169414"/>
    <lineage>
        <taxon>Bacteria</taxon>
        <taxon>Pseudomonadati</taxon>
        <taxon>Bacteroidota</taxon>
        <taxon>Chitinophagia</taxon>
        <taxon>Chitinophagales</taxon>
        <taxon>Chitinophagaceae</taxon>
        <taxon>Chitinophaga</taxon>
    </lineage>
</organism>
<dbReference type="Gene3D" id="1.20.144.10">
    <property type="entry name" value="Phosphatidic acid phosphatase type 2/haloperoxidase"/>
    <property type="match status" value="1"/>
</dbReference>
<dbReference type="PANTHER" id="PTHR14969">
    <property type="entry name" value="SPHINGOSINE-1-PHOSPHATE PHOSPHOHYDROLASE"/>
    <property type="match status" value="1"/>
</dbReference>
<evidence type="ECO:0000256" key="6">
    <source>
        <dbReference type="ARBA" id="ARBA00023136"/>
    </source>
</evidence>
<sequence>MKAIVSLCRKNQPFFLFFLAWVILGGLLIVTIGKEHLFLGINHTHNLVLDYFFTGYTYVGDATPFILVLLFLLWKRRFHDFLPGVAIIVLMGILVQVVKHRYHSPRPIVYFDHSPIVHTISWVHVHGSNSFPSGHTACAFSLCCFAAMLLPNKKLGATLFFAALLVGYSRIYLAQHFFEDVYIGSILGTVCAMLVAWLFAYIRIRQAAPATEPAPELVPEI</sequence>
<evidence type="ECO:0000313" key="9">
    <source>
        <dbReference type="EMBL" id="PUZ27954.1"/>
    </source>
</evidence>
<dbReference type="GO" id="GO:0005886">
    <property type="term" value="C:plasma membrane"/>
    <property type="evidence" value="ECO:0007669"/>
    <property type="project" value="UniProtKB-SubCell"/>
</dbReference>
<dbReference type="GO" id="GO:0016787">
    <property type="term" value="F:hydrolase activity"/>
    <property type="evidence" value="ECO:0007669"/>
    <property type="project" value="UniProtKB-KW"/>
</dbReference>
<name>A0A2T7BJV4_9BACT</name>
<evidence type="ECO:0000256" key="2">
    <source>
        <dbReference type="ARBA" id="ARBA00022475"/>
    </source>
</evidence>
<dbReference type="OrthoDB" id="9773582at2"/>
<feature type="transmembrane region" description="Helical" evidence="7">
    <location>
        <begin position="181"/>
        <end position="202"/>
    </location>
</feature>
<keyword evidence="4" id="KW-0378">Hydrolase</keyword>
<feature type="transmembrane region" description="Helical" evidence="7">
    <location>
        <begin position="53"/>
        <end position="74"/>
    </location>
</feature>
<proteinExistence type="predicted"/>
<dbReference type="RefSeq" id="WP_108684595.1">
    <property type="nucleotide sequence ID" value="NZ_QCYK01000001.1"/>
</dbReference>
<dbReference type="InterPro" id="IPR036938">
    <property type="entry name" value="PAP2/HPO_sf"/>
</dbReference>
<evidence type="ECO:0000259" key="8">
    <source>
        <dbReference type="SMART" id="SM00014"/>
    </source>
</evidence>
<dbReference type="PANTHER" id="PTHR14969:SF62">
    <property type="entry name" value="DECAPRENYLPHOSPHORYL-5-PHOSPHORIBOSE PHOSPHATASE RV3807C-RELATED"/>
    <property type="match status" value="1"/>
</dbReference>
<feature type="transmembrane region" description="Helical" evidence="7">
    <location>
        <begin position="81"/>
        <end position="98"/>
    </location>
</feature>
<keyword evidence="5 7" id="KW-1133">Transmembrane helix</keyword>